<proteinExistence type="predicted"/>
<reference evidence="1" key="1">
    <citation type="journal article" date="2015" name="Nature">
        <title>Complex archaea that bridge the gap between prokaryotes and eukaryotes.</title>
        <authorList>
            <person name="Spang A."/>
            <person name="Saw J.H."/>
            <person name="Jorgensen S.L."/>
            <person name="Zaremba-Niedzwiedzka K."/>
            <person name="Martijn J."/>
            <person name="Lind A.E."/>
            <person name="van Eijk R."/>
            <person name="Schleper C."/>
            <person name="Guy L."/>
            <person name="Ettema T.J."/>
        </authorList>
    </citation>
    <scope>NUCLEOTIDE SEQUENCE</scope>
</reference>
<sequence>MAEKKKIKTNGSMKKGVAYWQTDWVKRVLSNGHNPQAKLLFMRIASFGEKGCWMKNETLGEDFNRSDRTIRRAITSLWQKGDIIVTGWNGHGRTLYAAGHPMVLDKLMELYESAKQKGKVKDLSEYREKSRYRSKIKVSSNLGPKKKEIMPDHVVKGINHYRTKP</sequence>
<name>A0A0F9NH65_9ZZZZ</name>
<accession>A0A0F9NH65</accession>
<comment type="caution">
    <text evidence="1">The sequence shown here is derived from an EMBL/GenBank/DDBJ whole genome shotgun (WGS) entry which is preliminary data.</text>
</comment>
<gene>
    <name evidence="1" type="ORF">LCGC14_0951590</name>
</gene>
<dbReference type="EMBL" id="LAZR01003390">
    <property type="protein sequence ID" value="KKN18850.1"/>
    <property type="molecule type" value="Genomic_DNA"/>
</dbReference>
<dbReference type="Pfam" id="PF13730">
    <property type="entry name" value="HTH_36"/>
    <property type="match status" value="1"/>
</dbReference>
<organism evidence="1">
    <name type="scientific">marine sediment metagenome</name>
    <dbReference type="NCBI Taxonomy" id="412755"/>
    <lineage>
        <taxon>unclassified sequences</taxon>
        <taxon>metagenomes</taxon>
        <taxon>ecological metagenomes</taxon>
    </lineage>
</organism>
<protein>
    <submittedName>
        <fullName evidence="1">Uncharacterized protein</fullName>
    </submittedName>
</protein>
<evidence type="ECO:0000313" key="1">
    <source>
        <dbReference type="EMBL" id="KKN18850.1"/>
    </source>
</evidence>
<dbReference type="AlphaFoldDB" id="A0A0F9NH65"/>